<comment type="similarity">
    <text evidence="1">Belongs to the YciI family.</text>
</comment>
<name>A0A919VFX5_9ACTN</name>
<evidence type="ECO:0000256" key="1">
    <source>
        <dbReference type="ARBA" id="ARBA00007689"/>
    </source>
</evidence>
<dbReference type="PANTHER" id="PTHR33606:SF3">
    <property type="entry name" value="PROTEIN YCII"/>
    <property type="match status" value="1"/>
</dbReference>
<dbReference type="InterPro" id="IPR051807">
    <property type="entry name" value="Sec-metab_biosynth-assoc"/>
</dbReference>
<evidence type="ECO:0000313" key="4">
    <source>
        <dbReference type="Proteomes" id="UP000606172"/>
    </source>
</evidence>
<feature type="domain" description="YCII-related" evidence="2">
    <location>
        <begin position="3"/>
        <end position="88"/>
    </location>
</feature>
<proteinExistence type="inferred from homology"/>
<sequence>MTLYAVRYEYAEGSAARRDQYRPVHVDFLRELFAAEVLVLSGRLEDEDRPGALIILHAHDATAVEQALDQDPFWSAGVIEQRDIREWNVAFAKVPLE</sequence>
<dbReference type="RefSeq" id="WP_204031538.1">
    <property type="nucleotide sequence ID" value="NZ_BOOW01000045.1"/>
</dbReference>
<accession>A0A919VFX5</accession>
<dbReference type="InterPro" id="IPR005545">
    <property type="entry name" value="YCII"/>
</dbReference>
<comment type="caution">
    <text evidence="3">The sequence shown here is derived from an EMBL/GenBank/DDBJ whole genome shotgun (WGS) entry which is preliminary data.</text>
</comment>
<evidence type="ECO:0000259" key="2">
    <source>
        <dbReference type="Pfam" id="PF03795"/>
    </source>
</evidence>
<dbReference type="AlphaFoldDB" id="A0A919VFX5"/>
<dbReference type="PANTHER" id="PTHR33606">
    <property type="entry name" value="PROTEIN YCII"/>
    <property type="match status" value="1"/>
</dbReference>
<evidence type="ECO:0000313" key="3">
    <source>
        <dbReference type="EMBL" id="GII96544.1"/>
    </source>
</evidence>
<dbReference type="Gene3D" id="3.30.70.1060">
    <property type="entry name" value="Dimeric alpha+beta barrel"/>
    <property type="match status" value="1"/>
</dbReference>
<protein>
    <recommendedName>
        <fullName evidence="2">YCII-related domain-containing protein</fullName>
    </recommendedName>
</protein>
<organism evidence="3 4">
    <name type="scientific">Sinosporangium siamense</name>
    <dbReference type="NCBI Taxonomy" id="1367973"/>
    <lineage>
        <taxon>Bacteria</taxon>
        <taxon>Bacillati</taxon>
        <taxon>Actinomycetota</taxon>
        <taxon>Actinomycetes</taxon>
        <taxon>Streptosporangiales</taxon>
        <taxon>Streptosporangiaceae</taxon>
        <taxon>Sinosporangium</taxon>
    </lineage>
</organism>
<dbReference type="EMBL" id="BOOW01000045">
    <property type="protein sequence ID" value="GII96544.1"/>
    <property type="molecule type" value="Genomic_DNA"/>
</dbReference>
<dbReference type="InterPro" id="IPR011008">
    <property type="entry name" value="Dimeric_a/b-barrel"/>
</dbReference>
<keyword evidence="4" id="KW-1185">Reference proteome</keyword>
<dbReference type="Pfam" id="PF03795">
    <property type="entry name" value="YCII"/>
    <property type="match status" value="1"/>
</dbReference>
<gene>
    <name evidence="3" type="ORF">Ssi02_67750</name>
</gene>
<dbReference type="Proteomes" id="UP000606172">
    <property type="component" value="Unassembled WGS sequence"/>
</dbReference>
<dbReference type="SUPFAM" id="SSF54909">
    <property type="entry name" value="Dimeric alpha+beta barrel"/>
    <property type="match status" value="1"/>
</dbReference>
<reference evidence="3" key="1">
    <citation type="submission" date="2021-01" db="EMBL/GenBank/DDBJ databases">
        <title>Whole genome shotgun sequence of Sinosporangium siamense NBRC 109515.</title>
        <authorList>
            <person name="Komaki H."/>
            <person name="Tamura T."/>
        </authorList>
    </citation>
    <scope>NUCLEOTIDE SEQUENCE</scope>
    <source>
        <strain evidence="3">NBRC 109515</strain>
    </source>
</reference>